<comment type="caution">
    <text evidence="1">The sequence shown here is derived from an EMBL/GenBank/DDBJ whole genome shotgun (WGS) entry which is preliminary data.</text>
</comment>
<proteinExistence type="predicted"/>
<protein>
    <recommendedName>
        <fullName evidence="3">Zinc finger BED domain-containing protein 5</fullName>
    </recommendedName>
</protein>
<evidence type="ECO:0000313" key="1">
    <source>
        <dbReference type="EMBL" id="CAI6372393.1"/>
    </source>
</evidence>
<dbReference type="EMBL" id="CARXXK010001029">
    <property type="protein sequence ID" value="CAI6372393.1"/>
    <property type="molecule type" value="Genomic_DNA"/>
</dbReference>
<dbReference type="Proteomes" id="UP001160148">
    <property type="component" value="Unassembled WGS sequence"/>
</dbReference>
<keyword evidence="2" id="KW-1185">Reference proteome</keyword>
<evidence type="ECO:0008006" key="3">
    <source>
        <dbReference type="Google" id="ProtNLM"/>
    </source>
</evidence>
<dbReference type="PANTHER" id="PTHR45913">
    <property type="entry name" value="EPM2A-INTERACTING PROTEIN 1"/>
    <property type="match status" value="1"/>
</dbReference>
<gene>
    <name evidence="1" type="ORF">MEUPH1_LOCUS26273</name>
</gene>
<name>A0AAV0XXD7_9HEMI</name>
<dbReference type="AlphaFoldDB" id="A0AAV0XXD7"/>
<accession>A0AAV0XXD7</accession>
<sequence length="176" mass="20590">MFGKIKSVITRIKEVAPKISNSHCVLHRHALATKKLSTDLKSALDVAVQCVNFIKSRSLKTRLFKKLCEKMGSDQQNLLLHTEIRWLFRGKVLIRLYELRDEVKNFLKEHTKRNLFEWFHDVDWLIKLAQQIFSTSLKLDKTWVTNLGLQGKKTSIFQANDKSKALISKSYYLIEQ</sequence>
<dbReference type="PANTHER" id="PTHR45913:SF19">
    <property type="entry name" value="LOW QUALITY PROTEIN: ZINC FINGER BED DOMAIN-CONTAINING PROTEIN 5-LIKE"/>
    <property type="match status" value="1"/>
</dbReference>
<reference evidence="1 2" key="1">
    <citation type="submission" date="2023-01" db="EMBL/GenBank/DDBJ databases">
        <authorList>
            <person name="Whitehead M."/>
        </authorList>
    </citation>
    <scope>NUCLEOTIDE SEQUENCE [LARGE SCALE GENOMIC DNA]</scope>
</reference>
<evidence type="ECO:0000313" key="2">
    <source>
        <dbReference type="Proteomes" id="UP001160148"/>
    </source>
</evidence>
<organism evidence="1 2">
    <name type="scientific">Macrosiphum euphorbiae</name>
    <name type="common">potato aphid</name>
    <dbReference type="NCBI Taxonomy" id="13131"/>
    <lineage>
        <taxon>Eukaryota</taxon>
        <taxon>Metazoa</taxon>
        <taxon>Ecdysozoa</taxon>
        <taxon>Arthropoda</taxon>
        <taxon>Hexapoda</taxon>
        <taxon>Insecta</taxon>
        <taxon>Pterygota</taxon>
        <taxon>Neoptera</taxon>
        <taxon>Paraneoptera</taxon>
        <taxon>Hemiptera</taxon>
        <taxon>Sternorrhyncha</taxon>
        <taxon>Aphidomorpha</taxon>
        <taxon>Aphidoidea</taxon>
        <taxon>Aphididae</taxon>
        <taxon>Macrosiphini</taxon>
        <taxon>Macrosiphum</taxon>
    </lineage>
</organism>